<feature type="compositionally biased region" description="Polar residues" evidence="10">
    <location>
        <begin position="38"/>
        <end position="50"/>
    </location>
</feature>
<feature type="transmembrane region" description="Helical" evidence="11">
    <location>
        <begin position="268"/>
        <end position="289"/>
    </location>
</feature>
<dbReference type="OrthoDB" id="2148490at2759"/>
<evidence type="ECO:0000256" key="3">
    <source>
        <dbReference type="ARBA" id="ARBA00022692"/>
    </source>
</evidence>
<dbReference type="CDD" id="cd20069">
    <property type="entry name" value="5TM_Oxa1-like"/>
    <property type="match status" value="1"/>
</dbReference>
<protein>
    <submittedName>
        <fullName evidence="13">YidC/Oxa1 family membrane protein insertase</fullName>
    </submittedName>
</protein>
<dbReference type="GO" id="GO:0032977">
    <property type="term" value="F:membrane insertase activity"/>
    <property type="evidence" value="ECO:0007669"/>
    <property type="project" value="InterPro"/>
</dbReference>
<dbReference type="InterPro" id="IPR001708">
    <property type="entry name" value="YidC/ALB3/OXA1/COX18"/>
</dbReference>
<feature type="transmembrane region" description="Helical" evidence="11">
    <location>
        <begin position="195"/>
        <end position="212"/>
    </location>
</feature>
<evidence type="ECO:0000259" key="12">
    <source>
        <dbReference type="Pfam" id="PF02096"/>
    </source>
</evidence>
<dbReference type="Pfam" id="PF02096">
    <property type="entry name" value="60KD_IMP"/>
    <property type="match status" value="1"/>
</dbReference>
<feature type="transmembrane region" description="Helical" evidence="11">
    <location>
        <begin position="320"/>
        <end position="339"/>
    </location>
</feature>
<evidence type="ECO:0000256" key="4">
    <source>
        <dbReference type="ARBA" id="ARBA00022792"/>
    </source>
</evidence>
<evidence type="ECO:0000256" key="1">
    <source>
        <dbReference type="ARBA" id="ARBA00004448"/>
    </source>
</evidence>
<comment type="subcellular location">
    <subcellularLocation>
        <location evidence="9">Membrane</location>
        <topology evidence="9">Multi-pass membrane protein</topology>
    </subcellularLocation>
    <subcellularLocation>
        <location evidence="1">Mitochondrion inner membrane</location>
        <topology evidence="1">Multi-pass membrane protein</topology>
    </subcellularLocation>
</comment>
<dbReference type="InterPro" id="IPR028055">
    <property type="entry name" value="YidC/Oxa/ALB_C"/>
</dbReference>
<reference evidence="13" key="1">
    <citation type="journal article" date="2020" name="Phytopathology">
        <title>Genome Sequence Resources of Colletotrichum truncatum, C. plurivorum, C. musicola, and C. sojae: Four Species Pathogenic to Soybean (Glycine max).</title>
        <authorList>
            <person name="Rogerio F."/>
            <person name="Boufleur T.R."/>
            <person name="Ciampi-Guillardi M."/>
            <person name="Sukno S.A."/>
            <person name="Thon M.R."/>
            <person name="Massola Junior N.S."/>
            <person name="Baroncelli R."/>
        </authorList>
    </citation>
    <scope>NUCLEOTIDE SEQUENCE</scope>
    <source>
        <strain evidence="13">LFN0074</strain>
    </source>
</reference>
<dbReference type="PANTHER" id="PTHR12428">
    <property type="entry name" value="OXA1"/>
    <property type="match status" value="1"/>
</dbReference>
<keyword evidence="14" id="KW-1185">Reference proteome</keyword>
<evidence type="ECO:0000256" key="6">
    <source>
        <dbReference type="ARBA" id="ARBA00022989"/>
    </source>
</evidence>
<feature type="region of interest" description="Disordered" evidence="10">
    <location>
        <begin position="80"/>
        <end position="110"/>
    </location>
</feature>
<keyword evidence="3 9" id="KW-0812">Transmembrane</keyword>
<dbReference type="EMBL" id="WIGM01000466">
    <property type="protein sequence ID" value="KAF6824453.1"/>
    <property type="molecule type" value="Genomic_DNA"/>
</dbReference>
<keyword evidence="5" id="KW-0809">Transit peptide</keyword>
<comment type="caution">
    <text evidence="13">The sequence shown here is derived from an EMBL/GenBank/DDBJ whole genome shotgun (WGS) entry which is preliminary data.</text>
</comment>
<dbReference type="NCBIfam" id="TIGR03592">
    <property type="entry name" value="yidC_oxa1_cterm"/>
    <property type="match status" value="1"/>
</dbReference>
<keyword evidence="4" id="KW-0999">Mitochondrion inner membrane</keyword>
<evidence type="ECO:0000313" key="13">
    <source>
        <dbReference type="EMBL" id="KAF6824453.1"/>
    </source>
</evidence>
<evidence type="ECO:0000256" key="10">
    <source>
        <dbReference type="SAM" id="MobiDB-lite"/>
    </source>
</evidence>
<keyword evidence="8 11" id="KW-0472">Membrane</keyword>
<organism evidence="13 14">
    <name type="scientific">Colletotrichum musicola</name>
    <dbReference type="NCBI Taxonomy" id="2175873"/>
    <lineage>
        <taxon>Eukaryota</taxon>
        <taxon>Fungi</taxon>
        <taxon>Dikarya</taxon>
        <taxon>Ascomycota</taxon>
        <taxon>Pezizomycotina</taxon>
        <taxon>Sordariomycetes</taxon>
        <taxon>Hypocreomycetidae</taxon>
        <taxon>Glomerellales</taxon>
        <taxon>Glomerellaceae</taxon>
        <taxon>Colletotrichum</taxon>
        <taxon>Colletotrichum orchidearum species complex</taxon>
    </lineage>
</organism>
<feature type="transmembrane region" description="Helical" evidence="11">
    <location>
        <begin position="374"/>
        <end position="391"/>
    </location>
</feature>
<evidence type="ECO:0000256" key="2">
    <source>
        <dbReference type="ARBA" id="ARBA00009877"/>
    </source>
</evidence>
<dbReference type="PANTHER" id="PTHR12428:SF66">
    <property type="entry name" value="MITOCHONDRIAL INNER MEMBRANE PROTEIN OXA1L"/>
    <property type="match status" value="1"/>
</dbReference>
<evidence type="ECO:0000256" key="11">
    <source>
        <dbReference type="SAM" id="Phobius"/>
    </source>
</evidence>
<keyword evidence="6 11" id="KW-1133">Transmembrane helix</keyword>
<comment type="similarity">
    <text evidence="2 9">Belongs to the OXA1/ALB3/YidC family.</text>
</comment>
<feature type="domain" description="Membrane insertase YidC/Oxa/ALB C-terminal" evidence="12">
    <location>
        <begin position="197"/>
        <end position="392"/>
    </location>
</feature>
<evidence type="ECO:0000256" key="9">
    <source>
        <dbReference type="RuleBase" id="RU003945"/>
    </source>
</evidence>
<dbReference type="AlphaFoldDB" id="A0A8H6K4X0"/>
<name>A0A8H6K4X0_9PEZI</name>
<gene>
    <name evidence="13" type="ORF">CMUS01_10236</name>
</gene>
<evidence type="ECO:0000313" key="14">
    <source>
        <dbReference type="Proteomes" id="UP000639643"/>
    </source>
</evidence>
<dbReference type="GO" id="GO:0032979">
    <property type="term" value="P:protein insertion into mitochondrial inner membrane from matrix"/>
    <property type="evidence" value="ECO:0007669"/>
    <property type="project" value="TreeGrafter"/>
</dbReference>
<feature type="compositionally biased region" description="Low complexity" evidence="10">
    <location>
        <begin position="81"/>
        <end position="108"/>
    </location>
</feature>
<dbReference type="Proteomes" id="UP000639643">
    <property type="component" value="Unassembled WGS sequence"/>
</dbReference>
<proteinExistence type="inferred from homology"/>
<accession>A0A8H6K4X0</accession>
<evidence type="ECO:0000256" key="5">
    <source>
        <dbReference type="ARBA" id="ARBA00022946"/>
    </source>
</evidence>
<dbReference type="GO" id="GO:0005743">
    <property type="term" value="C:mitochondrial inner membrane"/>
    <property type="evidence" value="ECO:0007669"/>
    <property type="project" value="UniProtKB-SubCell"/>
</dbReference>
<feature type="compositionally biased region" description="Low complexity" evidence="10">
    <location>
        <begin position="13"/>
        <end position="27"/>
    </location>
</feature>
<feature type="region of interest" description="Disordered" evidence="10">
    <location>
        <begin position="1"/>
        <end position="50"/>
    </location>
</feature>
<evidence type="ECO:0000256" key="8">
    <source>
        <dbReference type="ARBA" id="ARBA00023136"/>
    </source>
</evidence>
<evidence type="ECO:0000256" key="7">
    <source>
        <dbReference type="ARBA" id="ARBA00023128"/>
    </source>
</evidence>
<keyword evidence="7" id="KW-0496">Mitochondrion</keyword>
<feature type="compositionally biased region" description="Basic and acidic residues" evidence="10">
    <location>
        <begin position="468"/>
        <end position="486"/>
    </location>
</feature>
<feature type="region of interest" description="Disordered" evidence="10">
    <location>
        <begin position="456"/>
        <end position="494"/>
    </location>
</feature>
<feature type="transmembrane region" description="Helical" evidence="11">
    <location>
        <begin position="351"/>
        <end position="368"/>
    </location>
</feature>
<sequence>MLPSRGVLRSLPSARATSSISSQSISRSSRRLGDGRNFGTSLRGSSAPWSLRTSKMGGIAGPVALGGSLQTRRAISLWNKPDQAPSAPTAATPSQSAAAVQPPVAEPVAQPPVAPVAEPAVQPPVDQAAPVAAPVSHEPTPDSTFPDAIPDLDAASILDLPETIGYLKNLGLDFGWGPSSVMQWCLEHIHVYTGMPWWASITATAVLLRLVLLKPMIKAQTTAAKMQQLQQQPQYLETRQALLKATSEGDSAAMANVRRDLALLNKQAGVNPIAGLWGLLQVPFGYGMFRVLNGAAGIPVPGFETGGFLWLADLSIPDPMYILPIAGPISMFLMLKMGSKYATPQAKAQQKLMMYILGPITLIFTMYLPAAVQWYFLVTGALGVGQNWLLNRPSFRRRMNMPIVAPAPAPTLAGSLASYQAPRRGQQNVTASASAASSAPAKSTFETAVEGLRQTMHSAKGGMGNYAEAEKEKKRAAALKEYEERRSSKKGRRH</sequence>